<sequence length="261" mass="29273">MTSDMGDRDYPQMAAARGRIQPAPRRVRGYLGHELVFDTTQARYVWKVPYYPAYYVPLADVRAEFLRDENHAQRVQLGASHLYSVVGSGATQTHPSAARVFDADGASPVAGTVRFDWDVLRWFEEDEQIYGHPRNPYSRVDALRSQRHVRVELDGVVLADTGAPVLLFETGLPTRYYIDPTDVAFEHLEPSATQTLCPYKGTTTGYWSVRVGDSVHPDLAWTYHYPLPAVAAIAGLVAFYNEKLDISVDGVNLSRPRTHFG</sequence>
<dbReference type="EMBL" id="AP017624">
    <property type="protein sequence ID" value="BAV40310.1"/>
    <property type="molecule type" value="Genomic_DNA"/>
</dbReference>
<protein>
    <recommendedName>
        <fullName evidence="1">DUF427 domain-containing protein</fullName>
    </recommendedName>
</protein>
<feature type="domain" description="DUF427" evidence="1">
    <location>
        <begin position="29"/>
        <end position="117"/>
    </location>
</feature>
<dbReference type="Proteomes" id="UP000218067">
    <property type="component" value="Chromosome"/>
</dbReference>
<evidence type="ECO:0000313" key="3">
    <source>
        <dbReference type="Proteomes" id="UP000218067"/>
    </source>
</evidence>
<dbReference type="InterPro" id="IPR007361">
    <property type="entry name" value="DUF427"/>
</dbReference>
<dbReference type="PANTHER" id="PTHR34310">
    <property type="entry name" value="DUF427 DOMAIN PROTEIN (AFU_ORTHOLOGUE AFUA_3G02220)"/>
    <property type="match status" value="1"/>
</dbReference>
<name>A0A1B4XZT1_MYCUL</name>
<evidence type="ECO:0000259" key="1">
    <source>
        <dbReference type="Pfam" id="PF04248"/>
    </source>
</evidence>
<dbReference type="PANTHER" id="PTHR34310:SF9">
    <property type="entry name" value="BLR5716 PROTEIN"/>
    <property type="match status" value="1"/>
</dbReference>
<dbReference type="Pfam" id="PF04248">
    <property type="entry name" value="NTP_transf_9"/>
    <property type="match status" value="2"/>
</dbReference>
<feature type="domain" description="DUF427" evidence="1">
    <location>
        <begin position="149"/>
        <end position="242"/>
    </location>
</feature>
<dbReference type="InterPro" id="IPR038694">
    <property type="entry name" value="DUF427_sf"/>
</dbReference>
<proteinExistence type="predicted"/>
<accession>A0A1B4XZT1</accession>
<dbReference type="AlphaFoldDB" id="A0A1B4XZT1"/>
<evidence type="ECO:0000313" key="2">
    <source>
        <dbReference type="EMBL" id="BAV40310.1"/>
    </source>
</evidence>
<gene>
    <name evidence="2" type="ORF">SHTP_0992</name>
</gene>
<organism evidence="2 3">
    <name type="scientific">Mycobacterium ulcerans subsp. shinshuense</name>
    <dbReference type="NCBI Taxonomy" id="1124626"/>
    <lineage>
        <taxon>Bacteria</taxon>
        <taxon>Bacillati</taxon>
        <taxon>Actinomycetota</taxon>
        <taxon>Actinomycetes</taxon>
        <taxon>Mycobacteriales</taxon>
        <taxon>Mycobacteriaceae</taxon>
        <taxon>Mycobacterium</taxon>
        <taxon>Mycobacterium ulcerans group</taxon>
    </lineage>
</organism>
<reference evidence="2 3" key="1">
    <citation type="submission" date="2016-08" db="EMBL/GenBank/DDBJ databases">
        <title>Complete genome sequence of Mycobacterium shinshuense, a subspecies of M. ulcerans.</title>
        <authorList>
            <person name="Yoshida M."/>
            <person name="Ogura Y."/>
            <person name="Hayashi T."/>
            <person name="Hoshino Y."/>
        </authorList>
    </citation>
    <scope>NUCLEOTIDE SEQUENCE [LARGE SCALE GENOMIC DNA]</scope>
    <source>
        <strain evidence="3">ATCC 33728</strain>
    </source>
</reference>
<dbReference type="Gene3D" id="2.170.150.40">
    <property type="entry name" value="Domain of unknown function (DUF427)"/>
    <property type="match status" value="2"/>
</dbReference>